<feature type="region of interest" description="Disordered" evidence="1">
    <location>
        <begin position="130"/>
        <end position="277"/>
    </location>
</feature>
<dbReference type="EMBL" id="CAJPEX010000795">
    <property type="protein sequence ID" value="CAG0917247.1"/>
    <property type="molecule type" value="Genomic_DNA"/>
</dbReference>
<feature type="compositionally biased region" description="Polar residues" evidence="1">
    <location>
        <begin position="140"/>
        <end position="151"/>
    </location>
</feature>
<evidence type="ECO:0000313" key="2">
    <source>
        <dbReference type="EMBL" id="CAD7277095.1"/>
    </source>
</evidence>
<dbReference type="EMBL" id="OA882832">
    <property type="protein sequence ID" value="CAD7277095.1"/>
    <property type="molecule type" value="Genomic_DNA"/>
</dbReference>
<accession>A0A7R9BMQ4</accession>
<reference evidence="2" key="1">
    <citation type="submission" date="2020-11" db="EMBL/GenBank/DDBJ databases">
        <authorList>
            <person name="Tran Van P."/>
        </authorList>
    </citation>
    <scope>NUCLEOTIDE SEQUENCE</scope>
</reference>
<feature type="region of interest" description="Disordered" evidence="1">
    <location>
        <begin position="796"/>
        <end position="824"/>
    </location>
</feature>
<feature type="compositionally biased region" description="Basic residues" evidence="1">
    <location>
        <begin position="545"/>
        <end position="555"/>
    </location>
</feature>
<feature type="compositionally biased region" description="Pro residues" evidence="1">
    <location>
        <begin position="803"/>
        <end position="812"/>
    </location>
</feature>
<feature type="compositionally biased region" description="Basic and acidic residues" evidence="1">
    <location>
        <begin position="507"/>
        <end position="531"/>
    </location>
</feature>
<evidence type="ECO:0000256" key="1">
    <source>
        <dbReference type="SAM" id="MobiDB-lite"/>
    </source>
</evidence>
<feature type="compositionally biased region" description="Basic and acidic residues" evidence="1">
    <location>
        <begin position="582"/>
        <end position="595"/>
    </location>
</feature>
<name>A0A7R9BMQ4_9CRUS</name>
<gene>
    <name evidence="2" type="ORF">NMOB1V02_LOCUS4837</name>
</gene>
<evidence type="ECO:0000313" key="3">
    <source>
        <dbReference type="Proteomes" id="UP000678499"/>
    </source>
</evidence>
<feature type="compositionally biased region" description="Polar residues" evidence="1">
    <location>
        <begin position="206"/>
        <end position="224"/>
    </location>
</feature>
<dbReference type="Proteomes" id="UP000678499">
    <property type="component" value="Unassembled WGS sequence"/>
</dbReference>
<sequence>MISNRDVIARLPRNLINSSDSFCGSEAKLVNVATTQVVRVTNAAETSDAELESEALDVDVDDVSTVPLDDCIDGVAAVGSSTANENAFVQDTECDLNIPEPFEDQPVYASKEIDDASSFNLKNELPEKPAKITLDPVNGKSRNASSVQDGPSVQIDVNGDDGTTTTAKGKVLAKKRRNPRAAPSRKPAEKKQKPPTGRRVRVSKKTPANPNESQGQLPSTTKTQTRPKKTGKAAGPAVKSKKASAKDKTAVQGTKKPYFRKKPPADKKNGKKDKKLSKDAFDLFALFDSYDSKVDGSSDIPPAMSSGLSFATPAKPGSNLKSPYKNVKASKGGDGKGSIPGELSEDLSIDADGKPRMGKTVVDSSGNPRRRNAGERKKISKLAPSENGQEISRRSFDDPGPSSVRYAKEIARHAVSPGRGRNSHNSPSHEKAEELHSSISNTVEANTDEETSREPDSRRRFQDGNKHSTQRHGDEKYQDSVQDTKKEEINIPYNRSKRTNSEMDDSPELRRRKERRRDGDGGSRRRHRDSDVSDASNNSEEERRRMRKSHKRRYYERRNNDPRSSRGSFSSRSRSPKRSRRHAEDEHSDDCDYRDIATSSKGGQPLSEAARELLKELFLRKIRRKHRCSKYCEMHYEVPDGDFAYEQQQRKFGSRVNQVFYESRHEYDDGYFRSTRPYYAPAGFYQGSDRRFLEMPTEMSDPPAVYYPNVQRYLMENDLSGLTSDGRHYLPDNALLQGMAPSSYDPRYQLAVQDPFPPRYSECVYEPISRVHKDVINSAFVGDTVAVARLPVPTAAVPLTPSSSPPPPPPPLRHSMSVSSKARDEYVVNEEREMSYVRVSGERRDANAAVPLQNAASDSANRERLLEKAMRNIKRDFRSPPSPGASEYGGGFPESEYRANPIYPSDDYSVNFRSSNISDGVVSLGRRMRRDECDVECVEILPGRGVQQHVPTGLHGLPTRHVNEDKSRKMEESYLPRHSMAEIHGSGISRSGRYYDASHSKERRDYSFVTRGSHAVVRSVHEAERKIPVLKEVVDAQIEHGVSSFNAGSTSKEKYVVSG</sequence>
<protein>
    <submittedName>
        <fullName evidence="2">Uncharacterized protein</fullName>
    </submittedName>
</protein>
<dbReference type="AlphaFoldDB" id="A0A7R9BMQ4"/>
<keyword evidence="3" id="KW-1185">Reference proteome</keyword>
<feature type="region of interest" description="Disordered" evidence="1">
    <location>
        <begin position="292"/>
        <end position="605"/>
    </location>
</feature>
<feature type="compositionally biased region" description="Basic and acidic residues" evidence="1">
    <location>
        <begin position="427"/>
        <end position="436"/>
    </location>
</feature>
<feature type="compositionally biased region" description="Basic and acidic residues" evidence="1">
    <location>
        <begin position="450"/>
        <end position="489"/>
    </location>
</feature>
<organism evidence="2">
    <name type="scientific">Notodromas monacha</name>
    <dbReference type="NCBI Taxonomy" id="399045"/>
    <lineage>
        <taxon>Eukaryota</taxon>
        <taxon>Metazoa</taxon>
        <taxon>Ecdysozoa</taxon>
        <taxon>Arthropoda</taxon>
        <taxon>Crustacea</taxon>
        <taxon>Oligostraca</taxon>
        <taxon>Ostracoda</taxon>
        <taxon>Podocopa</taxon>
        <taxon>Podocopida</taxon>
        <taxon>Cypridocopina</taxon>
        <taxon>Cypridoidea</taxon>
        <taxon>Cyprididae</taxon>
        <taxon>Notodromas</taxon>
    </lineage>
</organism>
<proteinExistence type="predicted"/>